<proteinExistence type="predicted"/>
<dbReference type="Gene3D" id="3.30.700.10">
    <property type="entry name" value="Glycoprotein, Type 4 Pilin"/>
    <property type="match status" value="1"/>
</dbReference>
<dbReference type="InterPro" id="IPR011453">
    <property type="entry name" value="DUF1559"/>
</dbReference>
<evidence type="ECO:0000313" key="3">
    <source>
        <dbReference type="EMBL" id="SMP56212.1"/>
    </source>
</evidence>
<gene>
    <name evidence="3" type="ORF">SAMN06265222_105110</name>
</gene>
<keyword evidence="1" id="KW-0812">Transmembrane</keyword>
<protein>
    <submittedName>
        <fullName evidence="3">Prepilin-type N-terminal cleavage/methylation domain-containing protein/prepilin-type processing-associated H-X9-DG domain-containing protein</fullName>
    </submittedName>
</protein>
<dbReference type="InterPro" id="IPR027558">
    <property type="entry name" value="Pre_pil_HX9DG_C"/>
</dbReference>
<dbReference type="PANTHER" id="PTHR30093">
    <property type="entry name" value="GENERAL SECRETION PATHWAY PROTEIN G"/>
    <property type="match status" value="1"/>
</dbReference>
<dbReference type="Pfam" id="PF07596">
    <property type="entry name" value="SBP_bac_10"/>
    <property type="match status" value="1"/>
</dbReference>
<feature type="transmembrane region" description="Helical" evidence="1">
    <location>
        <begin position="38"/>
        <end position="61"/>
    </location>
</feature>
<accession>A0ABY1Q3V5</accession>
<evidence type="ECO:0000259" key="2">
    <source>
        <dbReference type="Pfam" id="PF07596"/>
    </source>
</evidence>
<dbReference type="EMBL" id="FXUG01000005">
    <property type="protein sequence ID" value="SMP56212.1"/>
    <property type="molecule type" value="Genomic_DNA"/>
</dbReference>
<evidence type="ECO:0000313" key="4">
    <source>
        <dbReference type="Proteomes" id="UP001158067"/>
    </source>
</evidence>
<sequence length="449" mass="49073">MLALRRSTLVESGFPLRLLFLSSESVSKMLRMRSRTGFTLVELLVVIAIIGVLVGLLLPAVQAAREAARRMSCSNNFKQIGLAIHNYHSAYNHLPIQGSGSEGGANGIPWETFNSTVHSSNRRLSYLVGLLPFIEQQALWEQISNPLYGRSDEYPTGVGISYPWNPMGCTPQNDGYPPWVTEIPGYRCPSDPGFGLPASGRTNYAACLGDSSYYGSRGSLYVDDDPISGETLSPVSVPYTPIRSRSIEAKAKNRGFFQPQETCAFRDILDGLSNTIAAGEIATHLGDRDIRTMGYDHTSNSAIRDNPSICLDSGKIDPDRPQFWIAGAPLMEDNSSYNESFARGFRWAEFHNYFTGMYTILAPNSEVCNVNWYDTGTSPPSSRHQGGCHVLMGDGAVKFITDSIEAGNRRAPMVYIDGTGDSAKGSISPYGLWGALGTRASREIINGEF</sequence>
<comment type="caution">
    <text evidence="3">The sequence shown here is derived from an EMBL/GenBank/DDBJ whole genome shotgun (WGS) entry which is preliminary data.</text>
</comment>
<dbReference type="NCBIfam" id="TIGR04294">
    <property type="entry name" value="pre_pil_HX9DG"/>
    <property type="match status" value="1"/>
</dbReference>
<dbReference type="PANTHER" id="PTHR30093:SF2">
    <property type="entry name" value="TYPE II SECRETION SYSTEM PROTEIN H"/>
    <property type="match status" value="1"/>
</dbReference>
<keyword evidence="1" id="KW-0472">Membrane</keyword>
<keyword evidence="1" id="KW-1133">Transmembrane helix</keyword>
<dbReference type="Pfam" id="PF07963">
    <property type="entry name" value="N_methyl"/>
    <property type="match status" value="1"/>
</dbReference>
<dbReference type="InterPro" id="IPR012902">
    <property type="entry name" value="N_methyl_site"/>
</dbReference>
<keyword evidence="4" id="KW-1185">Reference proteome</keyword>
<evidence type="ECO:0000256" key="1">
    <source>
        <dbReference type="SAM" id="Phobius"/>
    </source>
</evidence>
<organism evidence="3 4">
    <name type="scientific">Neorhodopirellula lusitana</name>
    <dbReference type="NCBI Taxonomy" id="445327"/>
    <lineage>
        <taxon>Bacteria</taxon>
        <taxon>Pseudomonadati</taxon>
        <taxon>Planctomycetota</taxon>
        <taxon>Planctomycetia</taxon>
        <taxon>Pirellulales</taxon>
        <taxon>Pirellulaceae</taxon>
        <taxon>Neorhodopirellula</taxon>
    </lineage>
</organism>
<dbReference type="SUPFAM" id="SSF54523">
    <property type="entry name" value="Pili subunits"/>
    <property type="match status" value="1"/>
</dbReference>
<name>A0ABY1Q3V5_9BACT</name>
<feature type="domain" description="DUF1559" evidence="2">
    <location>
        <begin position="62"/>
        <end position="406"/>
    </location>
</feature>
<dbReference type="NCBIfam" id="TIGR02532">
    <property type="entry name" value="IV_pilin_GFxxxE"/>
    <property type="match status" value="1"/>
</dbReference>
<dbReference type="Proteomes" id="UP001158067">
    <property type="component" value="Unassembled WGS sequence"/>
</dbReference>
<dbReference type="InterPro" id="IPR045584">
    <property type="entry name" value="Pilin-like"/>
</dbReference>
<reference evidence="3 4" key="1">
    <citation type="submission" date="2017-05" db="EMBL/GenBank/DDBJ databases">
        <authorList>
            <person name="Varghese N."/>
            <person name="Submissions S."/>
        </authorList>
    </citation>
    <scope>NUCLEOTIDE SEQUENCE [LARGE SCALE GENOMIC DNA]</scope>
    <source>
        <strain evidence="3 4">DSM 25457</strain>
    </source>
</reference>
<dbReference type="PROSITE" id="PS00409">
    <property type="entry name" value="PROKAR_NTER_METHYL"/>
    <property type="match status" value="1"/>
</dbReference>